<reference evidence="4 5" key="1">
    <citation type="submission" date="2020-03" db="EMBL/GenBank/DDBJ databases">
        <title>WGS of actinomycetes isolated from Thailand.</title>
        <authorList>
            <person name="Thawai C."/>
        </authorList>
    </citation>
    <scope>NUCLEOTIDE SEQUENCE [LARGE SCALE GENOMIC DNA]</scope>
    <source>
        <strain evidence="4 5">PRB2-1</strain>
    </source>
</reference>
<feature type="region of interest" description="Disordered" evidence="1">
    <location>
        <begin position="1"/>
        <end position="129"/>
    </location>
</feature>
<keyword evidence="5" id="KW-1185">Reference proteome</keyword>
<dbReference type="RefSeq" id="WP_167985726.1">
    <property type="nucleotide sequence ID" value="NZ_JAATEJ010000025.1"/>
</dbReference>
<evidence type="ECO:0000313" key="5">
    <source>
        <dbReference type="Proteomes" id="UP000734511"/>
    </source>
</evidence>
<keyword evidence="2" id="KW-0812">Transmembrane</keyword>
<dbReference type="InterPro" id="IPR005084">
    <property type="entry name" value="CBM6"/>
</dbReference>
<gene>
    <name evidence="4" type="ORF">HCN08_26220</name>
</gene>
<feature type="transmembrane region" description="Helical" evidence="2">
    <location>
        <begin position="135"/>
        <end position="155"/>
    </location>
</feature>
<name>A0ABX0ZV60_9ACTN</name>
<sequence>MTAGQDGTPENDDPFGYLYRSEDGSEQPAAPRNAFNQVQRVGERRSPQQAPVQQQGGYGYPPPQQQPAQQPGGYGYPPQQQPYGGRGQQPLVGGPPQYTGQQPQYGPGGQPGDGGHRGAGHGGGSGGEGGNRKGLLIAAIAVVAVVAVVIAVAMMNGSGDKNQADDKPTAPPVSASSAPTTESTPSDTPTQFASDKVDASTLQLAGGAAPSTQWPGANAAGGTYVDHMNAVGASATWTVSVPEDGTYTFFIDYGNAGDDATLSLAVNGKTRTTPVKLKNYGHSTDWSKAWNNTTYAYVTLTKGENTLALSFQQTDQGGVNLDQVWLKQGQVKK</sequence>
<feature type="domain" description="CBM6" evidence="3">
    <location>
        <begin position="195"/>
        <end position="327"/>
    </location>
</feature>
<evidence type="ECO:0000256" key="2">
    <source>
        <dbReference type="SAM" id="Phobius"/>
    </source>
</evidence>
<accession>A0ABX0ZV60</accession>
<evidence type="ECO:0000256" key="1">
    <source>
        <dbReference type="SAM" id="MobiDB-lite"/>
    </source>
</evidence>
<feature type="compositionally biased region" description="Gly residues" evidence="1">
    <location>
        <begin position="120"/>
        <end position="129"/>
    </location>
</feature>
<dbReference type="EMBL" id="JAATEJ010000025">
    <property type="protein sequence ID" value="NJP46875.1"/>
    <property type="molecule type" value="Genomic_DNA"/>
</dbReference>
<feature type="compositionally biased region" description="Low complexity" evidence="1">
    <location>
        <begin position="172"/>
        <end position="190"/>
    </location>
</feature>
<dbReference type="InterPro" id="IPR008979">
    <property type="entry name" value="Galactose-bd-like_sf"/>
</dbReference>
<comment type="caution">
    <text evidence="4">The sequence shown here is derived from an EMBL/GenBank/DDBJ whole genome shotgun (WGS) entry which is preliminary data.</text>
</comment>
<organism evidence="4 5">
    <name type="scientific">Actinacidiphila epipremni</name>
    <dbReference type="NCBI Taxonomy" id="2053013"/>
    <lineage>
        <taxon>Bacteria</taxon>
        <taxon>Bacillati</taxon>
        <taxon>Actinomycetota</taxon>
        <taxon>Actinomycetes</taxon>
        <taxon>Kitasatosporales</taxon>
        <taxon>Streptomycetaceae</taxon>
        <taxon>Actinacidiphila</taxon>
    </lineage>
</organism>
<dbReference type="Gene3D" id="2.60.120.260">
    <property type="entry name" value="Galactose-binding domain-like"/>
    <property type="match status" value="1"/>
</dbReference>
<feature type="compositionally biased region" description="Low complexity" evidence="1">
    <location>
        <begin position="66"/>
        <end position="105"/>
    </location>
</feature>
<keyword evidence="2" id="KW-0472">Membrane</keyword>
<proteinExistence type="predicted"/>
<keyword evidence="2" id="KW-1133">Transmembrane helix</keyword>
<evidence type="ECO:0000259" key="3">
    <source>
        <dbReference type="PROSITE" id="PS51175"/>
    </source>
</evidence>
<dbReference type="SUPFAM" id="SSF49785">
    <property type="entry name" value="Galactose-binding domain-like"/>
    <property type="match status" value="1"/>
</dbReference>
<dbReference type="Proteomes" id="UP000734511">
    <property type="component" value="Unassembled WGS sequence"/>
</dbReference>
<evidence type="ECO:0000313" key="4">
    <source>
        <dbReference type="EMBL" id="NJP46875.1"/>
    </source>
</evidence>
<dbReference type="PROSITE" id="PS51175">
    <property type="entry name" value="CBM6"/>
    <property type="match status" value="1"/>
</dbReference>
<protein>
    <submittedName>
        <fullName evidence="4">Carbohydrate-binding protein</fullName>
    </submittedName>
</protein>
<feature type="region of interest" description="Disordered" evidence="1">
    <location>
        <begin position="158"/>
        <end position="193"/>
    </location>
</feature>